<proteinExistence type="predicted"/>
<gene>
    <name evidence="2" type="ORF">BDN70DRAFT_921909</name>
</gene>
<reference evidence="2" key="1">
    <citation type="submission" date="2020-11" db="EMBL/GenBank/DDBJ databases">
        <authorList>
            <consortium name="DOE Joint Genome Institute"/>
            <person name="Ahrendt S."/>
            <person name="Riley R."/>
            <person name="Andreopoulos W."/>
            <person name="Labutti K."/>
            <person name="Pangilinan J."/>
            <person name="Ruiz-Duenas F.J."/>
            <person name="Barrasa J.M."/>
            <person name="Sanchez-Garcia M."/>
            <person name="Camarero S."/>
            <person name="Miyauchi S."/>
            <person name="Serrano A."/>
            <person name="Linde D."/>
            <person name="Babiker R."/>
            <person name="Drula E."/>
            <person name="Ayuso-Fernandez I."/>
            <person name="Pacheco R."/>
            <person name="Padilla G."/>
            <person name="Ferreira P."/>
            <person name="Barriuso J."/>
            <person name="Kellner H."/>
            <person name="Castanera R."/>
            <person name="Alfaro M."/>
            <person name="Ramirez L."/>
            <person name="Pisabarro A.G."/>
            <person name="Kuo A."/>
            <person name="Tritt A."/>
            <person name="Lipzen A."/>
            <person name="He G."/>
            <person name="Yan M."/>
            <person name="Ng V."/>
            <person name="Cullen D."/>
            <person name="Martin F."/>
            <person name="Rosso M.-N."/>
            <person name="Henrissat B."/>
            <person name="Hibbett D."/>
            <person name="Martinez A.T."/>
            <person name="Grigoriev I.V."/>
        </authorList>
    </citation>
    <scope>NUCLEOTIDE SEQUENCE</scope>
    <source>
        <strain evidence="2">CIRM-BRFM 674</strain>
    </source>
</reference>
<dbReference type="AlphaFoldDB" id="A0A9P5Z091"/>
<organism evidence="2 3">
    <name type="scientific">Pholiota conissans</name>
    <dbReference type="NCBI Taxonomy" id="109636"/>
    <lineage>
        <taxon>Eukaryota</taxon>
        <taxon>Fungi</taxon>
        <taxon>Dikarya</taxon>
        <taxon>Basidiomycota</taxon>
        <taxon>Agaricomycotina</taxon>
        <taxon>Agaricomycetes</taxon>
        <taxon>Agaricomycetidae</taxon>
        <taxon>Agaricales</taxon>
        <taxon>Agaricineae</taxon>
        <taxon>Strophariaceae</taxon>
        <taxon>Pholiota</taxon>
    </lineage>
</organism>
<keyword evidence="1" id="KW-0812">Transmembrane</keyword>
<keyword evidence="3" id="KW-1185">Reference proteome</keyword>
<accession>A0A9P5Z091</accession>
<dbReference type="Proteomes" id="UP000807469">
    <property type="component" value="Unassembled WGS sequence"/>
</dbReference>
<evidence type="ECO:0000313" key="2">
    <source>
        <dbReference type="EMBL" id="KAF9478451.1"/>
    </source>
</evidence>
<feature type="transmembrane region" description="Helical" evidence="1">
    <location>
        <begin position="81"/>
        <end position="106"/>
    </location>
</feature>
<feature type="transmembrane region" description="Helical" evidence="1">
    <location>
        <begin position="41"/>
        <end position="61"/>
    </location>
</feature>
<keyword evidence="1" id="KW-1133">Transmembrane helix</keyword>
<comment type="caution">
    <text evidence="2">The sequence shown here is derived from an EMBL/GenBank/DDBJ whole genome shotgun (WGS) entry which is preliminary data.</text>
</comment>
<name>A0A9P5Z091_9AGAR</name>
<evidence type="ECO:0000256" key="1">
    <source>
        <dbReference type="SAM" id="Phobius"/>
    </source>
</evidence>
<dbReference type="EMBL" id="MU155234">
    <property type="protein sequence ID" value="KAF9478451.1"/>
    <property type="molecule type" value="Genomic_DNA"/>
</dbReference>
<keyword evidence="1" id="KW-0472">Membrane</keyword>
<protein>
    <submittedName>
        <fullName evidence="2">Uncharacterized protein</fullName>
    </submittedName>
</protein>
<evidence type="ECO:0000313" key="3">
    <source>
        <dbReference type="Proteomes" id="UP000807469"/>
    </source>
</evidence>
<sequence length="140" mass="15370">MAWHGRVLALVRVEWRQIYIKVYESEVHVHFLVSIGPSVPIQGVLVYSNLITAYCLVSLIIERQSQNRHKRERLRVNSVGVSVGVVGCLGRALVGLGTVLSMLSYVCVYPVRAADDDGDMYGTTATVGGLRLARVGCAIR</sequence>